<dbReference type="InterPro" id="IPR006905">
    <property type="entry name" value="Flavin_halogenase"/>
</dbReference>
<proteinExistence type="predicted"/>
<name>A0ABN4YHJ7_9GAMM</name>
<dbReference type="Pfam" id="PF04820">
    <property type="entry name" value="Trp_halogenase"/>
    <property type="match status" value="1"/>
</dbReference>
<keyword evidence="2" id="KW-1185">Reference proteome</keyword>
<dbReference type="InterPro" id="IPR050816">
    <property type="entry name" value="Flavin-dep_Halogenase_NPB"/>
</dbReference>
<dbReference type="PANTHER" id="PTHR43747:SF4">
    <property type="entry name" value="FLAVIN-DEPENDENT TRYPTOPHAN HALOGENASE"/>
    <property type="match status" value="1"/>
</dbReference>
<reference evidence="1 2" key="1">
    <citation type="submission" date="2017-03" db="EMBL/GenBank/DDBJ databases">
        <title>Genome sequencing of Shewanella japonica KCTC 22435.</title>
        <authorList>
            <person name="Kim K.M."/>
        </authorList>
    </citation>
    <scope>NUCLEOTIDE SEQUENCE [LARGE SCALE GENOMIC DNA]</scope>
    <source>
        <strain evidence="1 2">KCTC 22435</strain>
    </source>
</reference>
<gene>
    <name evidence="1" type="ORF">SJ2017_2082</name>
</gene>
<dbReference type="PIRSF" id="PIRSF011396">
    <property type="entry name" value="Trp_halogenase"/>
    <property type="match status" value="1"/>
</dbReference>
<accession>A0ABN4YHJ7</accession>
<dbReference type="Gene3D" id="3.50.50.60">
    <property type="entry name" value="FAD/NAD(P)-binding domain"/>
    <property type="match status" value="1"/>
</dbReference>
<dbReference type="SUPFAM" id="SSF51905">
    <property type="entry name" value="FAD/NAD(P)-binding domain"/>
    <property type="match status" value="1"/>
</dbReference>
<dbReference type="Proteomes" id="UP000191820">
    <property type="component" value="Chromosome"/>
</dbReference>
<organism evidence="1 2">
    <name type="scientific">Shewanella japonica</name>
    <dbReference type="NCBI Taxonomy" id="93973"/>
    <lineage>
        <taxon>Bacteria</taxon>
        <taxon>Pseudomonadati</taxon>
        <taxon>Pseudomonadota</taxon>
        <taxon>Gammaproteobacteria</taxon>
        <taxon>Alteromonadales</taxon>
        <taxon>Shewanellaceae</taxon>
        <taxon>Shewanella</taxon>
    </lineage>
</organism>
<dbReference type="InterPro" id="IPR036188">
    <property type="entry name" value="FAD/NAD-bd_sf"/>
</dbReference>
<dbReference type="RefSeq" id="WP_080915736.1">
    <property type="nucleotide sequence ID" value="NZ_CP020472.1"/>
</dbReference>
<dbReference type="EMBL" id="CP020472">
    <property type="protein sequence ID" value="ARD22380.1"/>
    <property type="molecule type" value="Genomic_DNA"/>
</dbReference>
<dbReference type="PANTHER" id="PTHR43747">
    <property type="entry name" value="FAD-BINDING PROTEIN"/>
    <property type="match status" value="1"/>
</dbReference>
<evidence type="ECO:0000313" key="2">
    <source>
        <dbReference type="Proteomes" id="UP000191820"/>
    </source>
</evidence>
<sequence>MPNPIDSGNTANAAKEQSKNIQHIVVVGGGSAGWITAGTIAAKLNNTFAGQYSVTLVESANVAPIGVGEGTWPTMRTTLKKMGIRETDFIKQCHVSFKQGAKFAKWVTGKQDDYYYHPLMLPEGNNGENTIRQWFTTDYSHSLSTSLSPQESLCEAGLAPKYITTAEYDAEANYAYHLDAGRFSEFLKNHCVNKLDVRHLITDVVAINNDDYGYIDSLTTEDEGDIHGDLFIDCTGFNSLLLGKHFDVPFKSCKDILFVDSAIAVQVPYESEQSSIASHTISTAQSCGWIWDIGLSNRRGVGHVYASQYISEQEALNELKRYLADSVDDVESLSFRKIPINPGHREKFWHKNCVAVGLSAGFLEPLEASALLLVEISAAMIAEQLPVNREAMEIVAQRFNDTFLYRWERIIDFLKLHYMLNQRNDSAFWIDNRKAASIPNSLQTLLTLWQTQVPSDNDFIHATEVFPAASYQYVLYGMGFNTHSAPWTLNEKQHDLAQTQFNLTKQKTQQLMNTLPSNRALLNLIHQYGLQKI</sequence>
<dbReference type="InterPro" id="IPR033856">
    <property type="entry name" value="Trp_halogen"/>
</dbReference>
<evidence type="ECO:0000313" key="1">
    <source>
        <dbReference type="EMBL" id="ARD22380.1"/>
    </source>
</evidence>
<protein>
    <submittedName>
        <fullName evidence="1">Tryptophan halogenase</fullName>
    </submittedName>
</protein>